<reference evidence="8" key="1">
    <citation type="submission" date="2022-10" db="EMBL/GenBank/DDBJ databases">
        <title>Culturing micro-colonial fungi from biological soil crusts in the Mojave desert and describing Neophaeococcomyces mojavensis, and introducing the new genera and species Taxawa tesnikishii.</title>
        <authorList>
            <person name="Kurbessoian T."/>
            <person name="Stajich J.E."/>
        </authorList>
    </citation>
    <scope>NUCLEOTIDE SEQUENCE</scope>
    <source>
        <strain evidence="8">TK_41</strain>
    </source>
</reference>
<dbReference type="Proteomes" id="UP001172673">
    <property type="component" value="Unassembled WGS sequence"/>
</dbReference>
<dbReference type="GO" id="GO:0000390">
    <property type="term" value="P:spliceosomal complex disassembly"/>
    <property type="evidence" value="ECO:0007669"/>
    <property type="project" value="TreeGrafter"/>
</dbReference>
<feature type="region of interest" description="Disordered" evidence="6">
    <location>
        <begin position="68"/>
        <end position="109"/>
    </location>
</feature>
<dbReference type="PANTHER" id="PTHR44313">
    <property type="entry name" value="DNAJ HOMOLOG SUBFAMILY C MEMBER 17"/>
    <property type="match status" value="1"/>
</dbReference>
<keyword evidence="9" id="KW-1185">Reference proteome</keyword>
<dbReference type="InterPro" id="IPR052094">
    <property type="entry name" value="Pre-mRNA-splicing_ERAD"/>
</dbReference>
<feature type="region of interest" description="Disordered" evidence="6">
    <location>
        <begin position="144"/>
        <end position="167"/>
    </location>
</feature>
<name>A0AA39CFC5_9EURO</name>
<evidence type="ECO:0000256" key="6">
    <source>
        <dbReference type="SAM" id="MobiDB-lite"/>
    </source>
</evidence>
<evidence type="ECO:0000256" key="3">
    <source>
        <dbReference type="ARBA" id="ARBA00022490"/>
    </source>
</evidence>
<evidence type="ECO:0000256" key="2">
    <source>
        <dbReference type="ARBA" id="ARBA00004496"/>
    </source>
</evidence>
<comment type="subcellular location">
    <subcellularLocation>
        <location evidence="2">Cytoplasm</location>
    </subcellularLocation>
    <subcellularLocation>
        <location evidence="1">Nucleus</location>
    </subcellularLocation>
</comment>
<feature type="compositionally biased region" description="Low complexity" evidence="6">
    <location>
        <begin position="92"/>
        <end position="103"/>
    </location>
</feature>
<feature type="compositionally biased region" description="Basic and acidic residues" evidence="6">
    <location>
        <begin position="254"/>
        <end position="272"/>
    </location>
</feature>
<dbReference type="GO" id="GO:0005737">
    <property type="term" value="C:cytoplasm"/>
    <property type="evidence" value="ECO:0007669"/>
    <property type="project" value="UniProtKB-SubCell"/>
</dbReference>
<dbReference type="SUPFAM" id="SSF46565">
    <property type="entry name" value="Chaperone J-domain"/>
    <property type="match status" value="1"/>
</dbReference>
<evidence type="ECO:0000313" key="9">
    <source>
        <dbReference type="Proteomes" id="UP001172673"/>
    </source>
</evidence>
<dbReference type="PROSITE" id="PS50076">
    <property type="entry name" value="DNAJ_2"/>
    <property type="match status" value="1"/>
</dbReference>
<keyword evidence="5" id="KW-0539">Nucleus</keyword>
<comment type="caution">
    <text evidence="8">The sequence shown here is derived from an EMBL/GenBank/DDBJ whole genome shotgun (WGS) entry which is preliminary data.</text>
</comment>
<feature type="compositionally biased region" description="Acidic residues" evidence="6">
    <location>
        <begin position="273"/>
        <end position="286"/>
    </location>
</feature>
<dbReference type="InterPro" id="IPR036869">
    <property type="entry name" value="J_dom_sf"/>
</dbReference>
<evidence type="ECO:0000256" key="5">
    <source>
        <dbReference type="ARBA" id="ARBA00023242"/>
    </source>
</evidence>
<keyword evidence="4" id="KW-0143">Chaperone</keyword>
<dbReference type="SMART" id="SM00271">
    <property type="entry name" value="DnaJ"/>
    <property type="match status" value="1"/>
</dbReference>
<evidence type="ECO:0000256" key="4">
    <source>
        <dbReference type="ARBA" id="ARBA00023186"/>
    </source>
</evidence>
<feature type="region of interest" description="Disordered" evidence="6">
    <location>
        <begin position="250"/>
        <end position="299"/>
    </location>
</feature>
<keyword evidence="3" id="KW-0963">Cytoplasm</keyword>
<dbReference type="CDD" id="cd06257">
    <property type="entry name" value="DnaJ"/>
    <property type="match status" value="1"/>
</dbReference>
<sequence>MPPMDIHVAYTLLEISPLCPVTEAIITRQYRKLAKVTHPDKSTDKAKAHHDFIRLKDAYDILLRNIQKRGTGSTEKGQPQARQQRREDPSTQREGQARPGGRAAPRREFPRDYFRDRSDWWGPSESETEWAECRRRGYYTYQSHTHYQPHPQRPRPSPPPRSAAASNLTPAQLRILDRQPVLPSMIESIRIWSHVVPPETYTRRWTWRDLKEFLMRYAVKKWPKEAVLEIQILQYGHLIDRDCRVGGSGCGGEPAERFEQEGDAEREKRGSEEDGENEPSQEDGESDGGMSDISDMFAE</sequence>
<evidence type="ECO:0000313" key="8">
    <source>
        <dbReference type="EMBL" id="KAJ9606112.1"/>
    </source>
</evidence>
<evidence type="ECO:0000256" key="1">
    <source>
        <dbReference type="ARBA" id="ARBA00004123"/>
    </source>
</evidence>
<dbReference type="GO" id="GO:0005681">
    <property type="term" value="C:spliceosomal complex"/>
    <property type="evidence" value="ECO:0007669"/>
    <property type="project" value="TreeGrafter"/>
</dbReference>
<protein>
    <recommendedName>
        <fullName evidence="7">J domain-containing protein</fullName>
    </recommendedName>
</protein>
<dbReference type="Pfam" id="PF00226">
    <property type="entry name" value="DnaJ"/>
    <property type="match status" value="1"/>
</dbReference>
<feature type="compositionally biased region" description="Polar residues" evidence="6">
    <location>
        <begin position="68"/>
        <end position="82"/>
    </location>
</feature>
<dbReference type="PANTHER" id="PTHR44313:SF1">
    <property type="entry name" value="DNAJ HOMOLOG SUBFAMILY C MEMBER 17"/>
    <property type="match status" value="1"/>
</dbReference>
<dbReference type="InterPro" id="IPR001623">
    <property type="entry name" value="DnaJ_domain"/>
</dbReference>
<organism evidence="8 9">
    <name type="scientific">Cladophialophora chaetospira</name>
    <dbReference type="NCBI Taxonomy" id="386627"/>
    <lineage>
        <taxon>Eukaryota</taxon>
        <taxon>Fungi</taxon>
        <taxon>Dikarya</taxon>
        <taxon>Ascomycota</taxon>
        <taxon>Pezizomycotina</taxon>
        <taxon>Eurotiomycetes</taxon>
        <taxon>Chaetothyriomycetidae</taxon>
        <taxon>Chaetothyriales</taxon>
        <taxon>Herpotrichiellaceae</taxon>
        <taxon>Cladophialophora</taxon>
    </lineage>
</organism>
<gene>
    <name evidence="8" type="ORF">H2200_009073</name>
</gene>
<dbReference type="Gene3D" id="1.10.287.110">
    <property type="entry name" value="DnaJ domain"/>
    <property type="match status" value="1"/>
</dbReference>
<proteinExistence type="predicted"/>
<feature type="domain" description="J" evidence="7">
    <location>
        <begin position="8"/>
        <end position="67"/>
    </location>
</feature>
<evidence type="ECO:0000259" key="7">
    <source>
        <dbReference type="PROSITE" id="PS50076"/>
    </source>
</evidence>
<dbReference type="EMBL" id="JAPDRK010000014">
    <property type="protein sequence ID" value="KAJ9606112.1"/>
    <property type="molecule type" value="Genomic_DNA"/>
</dbReference>
<accession>A0AA39CFC5</accession>
<dbReference type="AlphaFoldDB" id="A0AA39CFC5"/>